<gene>
    <name evidence="1" type="ORF">DI536_31330</name>
</gene>
<protein>
    <recommendedName>
        <fullName evidence="3">STAS/SEC14 domain-containing protein</fullName>
    </recommendedName>
</protein>
<dbReference type="EMBL" id="QFQP01000041">
    <property type="protein sequence ID" value="PZR05954.1"/>
    <property type="molecule type" value="Genomic_DNA"/>
</dbReference>
<dbReference type="Gene3D" id="3.40.970.30">
    <property type="entry name" value="yp_829618.1 like domains"/>
    <property type="match status" value="1"/>
</dbReference>
<dbReference type="Proteomes" id="UP000249061">
    <property type="component" value="Unassembled WGS sequence"/>
</dbReference>
<evidence type="ECO:0000313" key="2">
    <source>
        <dbReference type="Proteomes" id="UP000249061"/>
    </source>
</evidence>
<sequence length="101" mass="10858">MTDADARSLTDVIAAGRPHHLDSVLAIVEPGADFSPEARQAFMGMGPVKIEKHVYVAVVVHSAPLRVLLSFVIRMSGAVSSTRFFESEAAAARWLHASLDT</sequence>
<comment type="caution">
    <text evidence="1">The sequence shown here is derived from an EMBL/GenBank/DDBJ whole genome shotgun (WGS) entry which is preliminary data.</text>
</comment>
<accession>A0A2W5URW1</accession>
<evidence type="ECO:0008006" key="3">
    <source>
        <dbReference type="Google" id="ProtNLM"/>
    </source>
</evidence>
<proteinExistence type="predicted"/>
<name>A0A2W5URW1_9BACT</name>
<organism evidence="1 2">
    <name type="scientific">Archangium gephyra</name>
    <dbReference type="NCBI Taxonomy" id="48"/>
    <lineage>
        <taxon>Bacteria</taxon>
        <taxon>Pseudomonadati</taxon>
        <taxon>Myxococcota</taxon>
        <taxon>Myxococcia</taxon>
        <taxon>Myxococcales</taxon>
        <taxon>Cystobacterineae</taxon>
        <taxon>Archangiaceae</taxon>
        <taxon>Archangium</taxon>
    </lineage>
</organism>
<reference evidence="1 2" key="1">
    <citation type="submission" date="2017-08" db="EMBL/GenBank/DDBJ databases">
        <title>Infants hospitalized years apart are colonized by the same room-sourced microbial strains.</title>
        <authorList>
            <person name="Brooks B."/>
            <person name="Olm M.R."/>
            <person name="Firek B.A."/>
            <person name="Baker R."/>
            <person name="Thomas B.C."/>
            <person name="Morowitz M.J."/>
            <person name="Banfield J.F."/>
        </authorList>
    </citation>
    <scope>NUCLEOTIDE SEQUENCE [LARGE SCALE GENOMIC DNA]</scope>
    <source>
        <strain evidence="1">S2_003_000_R2_14</strain>
    </source>
</reference>
<evidence type="ECO:0000313" key="1">
    <source>
        <dbReference type="EMBL" id="PZR05954.1"/>
    </source>
</evidence>
<dbReference type="AlphaFoldDB" id="A0A2W5URW1"/>